<dbReference type="AlphaFoldDB" id="A0A4D6L892"/>
<gene>
    <name evidence="1" type="ORF">DEO72_LG2g5104</name>
</gene>
<keyword evidence="2" id="KW-1185">Reference proteome</keyword>
<name>A0A4D6L892_VIGUN</name>
<protein>
    <submittedName>
        <fullName evidence="1">Uncharacterized protein</fullName>
    </submittedName>
</protein>
<dbReference type="EMBL" id="CP039346">
    <property type="protein sequence ID" value="QCD84748.1"/>
    <property type="molecule type" value="Genomic_DNA"/>
</dbReference>
<sequence>MSLVFFKEKHLSPKELRLLGLLQLLEVDVESKGVNARKKEVDCPNLKLATLTIVKDL</sequence>
<accession>A0A4D6L892</accession>
<dbReference type="Proteomes" id="UP000501690">
    <property type="component" value="Linkage Group LG2"/>
</dbReference>
<evidence type="ECO:0000313" key="1">
    <source>
        <dbReference type="EMBL" id="QCD84748.1"/>
    </source>
</evidence>
<organism evidence="1 2">
    <name type="scientific">Vigna unguiculata</name>
    <name type="common">Cowpea</name>
    <dbReference type="NCBI Taxonomy" id="3917"/>
    <lineage>
        <taxon>Eukaryota</taxon>
        <taxon>Viridiplantae</taxon>
        <taxon>Streptophyta</taxon>
        <taxon>Embryophyta</taxon>
        <taxon>Tracheophyta</taxon>
        <taxon>Spermatophyta</taxon>
        <taxon>Magnoliopsida</taxon>
        <taxon>eudicotyledons</taxon>
        <taxon>Gunneridae</taxon>
        <taxon>Pentapetalae</taxon>
        <taxon>rosids</taxon>
        <taxon>fabids</taxon>
        <taxon>Fabales</taxon>
        <taxon>Fabaceae</taxon>
        <taxon>Papilionoideae</taxon>
        <taxon>50 kb inversion clade</taxon>
        <taxon>NPAAA clade</taxon>
        <taxon>indigoferoid/millettioid clade</taxon>
        <taxon>Phaseoleae</taxon>
        <taxon>Vigna</taxon>
    </lineage>
</organism>
<proteinExistence type="predicted"/>
<evidence type="ECO:0000313" key="2">
    <source>
        <dbReference type="Proteomes" id="UP000501690"/>
    </source>
</evidence>
<reference evidence="1 2" key="1">
    <citation type="submission" date="2019-04" db="EMBL/GenBank/DDBJ databases">
        <title>An improved genome assembly and genetic linkage map for asparagus bean, Vigna unguiculata ssp. sesquipedialis.</title>
        <authorList>
            <person name="Xia Q."/>
            <person name="Zhang R."/>
            <person name="Dong Y."/>
        </authorList>
    </citation>
    <scope>NUCLEOTIDE SEQUENCE [LARGE SCALE GENOMIC DNA]</scope>
    <source>
        <tissue evidence="1">Leaf</tissue>
    </source>
</reference>